<dbReference type="InterPro" id="IPR016040">
    <property type="entry name" value="NAD(P)-bd_dom"/>
</dbReference>
<dbReference type="SUPFAM" id="SSF51735">
    <property type="entry name" value="NAD(P)-binding Rossmann-fold domains"/>
    <property type="match status" value="1"/>
</dbReference>
<dbReference type="STRING" id="694573.A0A194USM9"/>
<dbReference type="Gene3D" id="3.40.50.720">
    <property type="entry name" value="NAD(P)-binding Rossmann-like Domain"/>
    <property type="match status" value="1"/>
</dbReference>
<evidence type="ECO:0000313" key="4">
    <source>
        <dbReference type="Proteomes" id="UP000078576"/>
    </source>
</evidence>
<sequence>MSKHVLVLGGHGKIAQLLTPLLLKKSWTVTSIIRAPEQAPTVQKLGDSLQGKLNVLVRSIEEVKSESQAKTILDEVKPDYVVWSAGAGGRGGAQRTFAVDRDAAIHFIRASANSPNITRFLMVSYLASRRTKPSWWDEDAWKGAEEVNYKILPTYYQAKIAADEVLYEESAKRGKEFVGINLRPGTLTLEPAGKVELGKTKTSRGDVSRESVAKVAAALLEADGVKNSWIDLLDGEEDVDSAVQRVVKEGVDAAEGEAIYKA</sequence>
<dbReference type="PANTHER" id="PTHR15020">
    <property type="entry name" value="FLAVIN REDUCTASE-RELATED"/>
    <property type="match status" value="1"/>
</dbReference>
<reference evidence="4" key="1">
    <citation type="submission" date="2014-12" db="EMBL/GenBank/DDBJ databases">
        <title>Genome Sequence of Valsa Canker Pathogens Uncovers a Specific Adaption of Colonization on Woody Bark.</title>
        <authorList>
            <person name="Yin Z."/>
            <person name="Liu H."/>
            <person name="Gao X."/>
            <person name="Li Z."/>
            <person name="Song N."/>
            <person name="Ke X."/>
            <person name="Dai Q."/>
            <person name="Wu Y."/>
            <person name="Sun Y."/>
            <person name="Xu J.-R."/>
            <person name="Kang Z.K."/>
            <person name="Wang L."/>
            <person name="Huang L."/>
        </authorList>
    </citation>
    <scope>NUCLEOTIDE SEQUENCE [LARGE SCALE GENOMIC DNA]</scope>
    <source>
        <strain evidence="4">SXYL134</strain>
    </source>
</reference>
<gene>
    <name evidence="3" type="ORF">VP1G_02050</name>
</gene>
<feature type="domain" description="NAD(P)-binding" evidence="2">
    <location>
        <begin position="9"/>
        <end position="222"/>
    </location>
</feature>
<dbReference type="PANTHER" id="PTHR15020:SF50">
    <property type="entry name" value="UPF0659 PROTEIN YMR090W"/>
    <property type="match status" value="1"/>
</dbReference>
<dbReference type="OrthoDB" id="10254604at2759"/>
<comment type="similarity">
    <text evidence="1">Belongs to the avfA family.</text>
</comment>
<dbReference type="EMBL" id="KN714675">
    <property type="protein sequence ID" value="KUI54639.1"/>
    <property type="molecule type" value="Genomic_DNA"/>
</dbReference>
<proteinExistence type="inferred from homology"/>
<name>A0A194USM9_CYTMA</name>
<dbReference type="InterPro" id="IPR036291">
    <property type="entry name" value="NAD(P)-bd_dom_sf"/>
</dbReference>
<dbReference type="AlphaFoldDB" id="A0A194USM9"/>
<organism evidence="3 4">
    <name type="scientific">Cytospora mali</name>
    <name type="common">Apple Valsa canker fungus</name>
    <name type="synonym">Valsa mali</name>
    <dbReference type="NCBI Taxonomy" id="578113"/>
    <lineage>
        <taxon>Eukaryota</taxon>
        <taxon>Fungi</taxon>
        <taxon>Dikarya</taxon>
        <taxon>Ascomycota</taxon>
        <taxon>Pezizomycotina</taxon>
        <taxon>Sordariomycetes</taxon>
        <taxon>Sordariomycetidae</taxon>
        <taxon>Diaporthales</taxon>
        <taxon>Cytosporaceae</taxon>
        <taxon>Cytospora</taxon>
    </lineage>
</organism>
<evidence type="ECO:0000313" key="3">
    <source>
        <dbReference type="EMBL" id="KUI54639.1"/>
    </source>
</evidence>
<accession>A0A194USM9</accession>
<evidence type="ECO:0000259" key="2">
    <source>
        <dbReference type="Pfam" id="PF13460"/>
    </source>
</evidence>
<protein>
    <recommendedName>
        <fullName evidence="2">NAD(P)-binding domain-containing protein</fullName>
    </recommendedName>
</protein>
<keyword evidence="4" id="KW-1185">Reference proteome</keyword>
<dbReference type="Proteomes" id="UP000078576">
    <property type="component" value="Unassembled WGS sequence"/>
</dbReference>
<evidence type="ECO:0000256" key="1">
    <source>
        <dbReference type="ARBA" id="ARBA00038376"/>
    </source>
</evidence>
<dbReference type="Pfam" id="PF13460">
    <property type="entry name" value="NAD_binding_10"/>
    <property type="match status" value="1"/>
</dbReference>